<evidence type="ECO:0000313" key="18">
    <source>
        <dbReference type="EMBL" id="KAG5260997.1"/>
    </source>
</evidence>
<evidence type="ECO:0000256" key="9">
    <source>
        <dbReference type="ARBA" id="ARBA00022824"/>
    </source>
</evidence>
<gene>
    <name evidence="18" type="ORF">AALO_G00298840</name>
</gene>
<dbReference type="PANTHER" id="PTHR10903:SF188">
    <property type="entry name" value="GTPASE IMAP FAMILY MEMBER 2-LIKE-RELATED"/>
    <property type="match status" value="1"/>
</dbReference>
<dbReference type="FunFam" id="3.40.50.300:FF:000536">
    <property type="entry name" value="GTPase IMAP family member 8"/>
    <property type="match status" value="1"/>
</dbReference>
<sequence length="352" mass="39289">MFTMLQNIVRLARPHSVCHLADHFKARALSSNCLVNLEQTSRVSQEKVRSMSISDHVDLPEVRVMLLGKTGAGKSASGNIILGSEMFKSEVSTLPVTKHCESQSGVVVGRNVTVIDTPGITLEKDSWLSAKKIKELGPHVFLLVIPLGKFPEEDSNEVNWIQSNFGEEALKFTIVLFTGGDVMDQNLKEEFLNENCGLQTILDCVEGKYCVLNNNFPTDHQVKGLIKKIDHTLMKNAGYAYNNEVKIKMKTTVRQEEERKTGKQNRELRKMRRNKAHIPGIPWMLLIVLGVMMSLQTVRFHHFGHITKDAVHLPEVRVMLLGKTGAGKSASGNIILGREVFKSEASDFPVTT</sequence>
<keyword evidence="11" id="KW-0496">Mitochondrion</keyword>
<reference evidence="18" key="1">
    <citation type="submission" date="2020-10" db="EMBL/GenBank/DDBJ databases">
        <title>Chromosome-scale genome assembly of the Allis shad, Alosa alosa.</title>
        <authorList>
            <person name="Margot Z."/>
            <person name="Christophe K."/>
            <person name="Cabau C."/>
            <person name="Louis A."/>
            <person name="Berthelot C."/>
            <person name="Parey E."/>
            <person name="Roest Crollius H."/>
            <person name="Montfort J."/>
            <person name="Robinson-Rechavi M."/>
            <person name="Bucao C."/>
            <person name="Bouchez O."/>
            <person name="Gislard M."/>
            <person name="Lluch J."/>
            <person name="Milhes M."/>
            <person name="Lampietro C."/>
            <person name="Lopez Roques C."/>
            <person name="Donnadieu C."/>
            <person name="Braasch I."/>
            <person name="Desvignes T."/>
            <person name="Postlethwait J."/>
            <person name="Bobe J."/>
            <person name="Guiguen Y."/>
        </authorList>
    </citation>
    <scope>NUCLEOTIDE SEQUENCE</scope>
    <source>
        <strain evidence="18">M-15738</strain>
        <tissue evidence="18">Blood</tissue>
    </source>
</reference>
<evidence type="ECO:0000259" key="17">
    <source>
        <dbReference type="PROSITE" id="PS51720"/>
    </source>
</evidence>
<proteinExistence type="inferred from homology"/>
<organism evidence="18 19">
    <name type="scientific">Alosa alosa</name>
    <name type="common">allis shad</name>
    <dbReference type="NCBI Taxonomy" id="278164"/>
    <lineage>
        <taxon>Eukaryota</taxon>
        <taxon>Metazoa</taxon>
        <taxon>Chordata</taxon>
        <taxon>Craniata</taxon>
        <taxon>Vertebrata</taxon>
        <taxon>Euteleostomi</taxon>
        <taxon>Actinopterygii</taxon>
        <taxon>Neopterygii</taxon>
        <taxon>Teleostei</taxon>
        <taxon>Clupei</taxon>
        <taxon>Clupeiformes</taxon>
        <taxon>Clupeoidei</taxon>
        <taxon>Clupeidae</taxon>
        <taxon>Alosa</taxon>
    </lineage>
</organism>
<comment type="subcellular location">
    <subcellularLocation>
        <location evidence="3">Cytoplasm</location>
        <location evidence="3">Cytosol</location>
    </subcellularLocation>
    <subcellularLocation>
        <location evidence="2">Endoplasmic reticulum</location>
    </subcellularLocation>
    <subcellularLocation>
        <location evidence="4">Golgi apparatus</location>
    </subcellularLocation>
    <subcellularLocation>
        <location evidence="1">Mitochondrion</location>
    </subcellularLocation>
</comment>
<dbReference type="Proteomes" id="UP000823561">
    <property type="component" value="Chromosome 24"/>
</dbReference>
<keyword evidence="12" id="KW-0342">GTP-binding</keyword>
<evidence type="ECO:0000256" key="11">
    <source>
        <dbReference type="ARBA" id="ARBA00023128"/>
    </source>
</evidence>
<evidence type="ECO:0000256" key="15">
    <source>
        <dbReference type="ARBA" id="ARBA00077278"/>
    </source>
</evidence>
<dbReference type="InterPro" id="IPR027417">
    <property type="entry name" value="P-loop_NTPase"/>
</dbReference>
<dbReference type="PROSITE" id="PS51720">
    <property type="entry name" value="G_AIG1"/>
    <property type="match status" value="1"/>
</dbReference>
<keyword evidence="8" id="KW-0547">Nucleotide-binding</keyword>
<evidence type="ECO:0000256" key="5">
    <source>
        <dbReference type="ARBA" id="ARBA00008535"/>
    </source>
</evidence>
<dbReference type="Gene3D" id="3.40.50.300">
    <property type="entry name" value="P-loop containing nucleotide triphosphate hydrolases"/>
    <property type="match status" value="2"/>
</dbReference>
<feature type="domain" description="AIG1-type G" evidence="17">
    <location>
        <begin position="59"/>
        <end position="250"/>
    </location>
</feature>
<evidence type="ECO:0000256" key="2">
    <source>
        <dbReference type="ARBA" id="ARBA00004240"/>
    </source>
</evidence>
<comment type="function">
    <text evidence="13">Exerts an anti-apoptotic effect in the immune system and is involved in responses to infections.</text>
</comment>
<keyword evidence="9" id="KW-0256">Endoplasmic reticulum</keyword>
<evidence type="ECO:0000256" key="16">
    <source>
        <dbReference type="SAM" id="Phobius"/>
    </source>
</evidence>
<dbReference type="InterPro" id="IPR045058">
    <property type="entry name" value="GIMA/IAN/Toc"/>
</dbReference>
<evidence type="ECO:0000256" key="8">
    <source>
        <dbReference type="ARBA" id="ARBA00022741"/>
    </source>
</evidence>
<evidence type="ECO:0000256" key="4">
    <source>
        <dbReference type="ARBA" id="ARBA00004555"/>
    </source>
</evidence>
<keyword evidence="16" id="KW-0812">Transmembrane</keyword>
<dbReference type="EMBL" id="JADWDJ010000024">
    <property type="protein sequence ID" value="KAG5260997.1"/>
    <property type="molecule type" value="Genomic_DNA"/>
</dbReference>
<evidence type="ECO:0000256" key="10">
    <source>
        <dbReference type="ARBA" id="ARBA00023034"/>
    </source>
</evidence>
<dbReference type="Pfam" id="PF04548">
    <property type="entry name" value="AIG1"/>
    <property type="match status" value="2"/>
</dbReference>
<dbReference type="GO" id="GO:0005783">
    <property type="term" value="C:endoplasmic reticulum"/>
    <property type="evidence" value="ECO:0007669"/>
    <property type="project" value="UniProtKB-SubCell"/>
</dbReference>
<evidence type="ECO:0000256" key="12">
    <source>
        <dbReference type="ARBA" id="ARBA00023134"/>
    </source>
</evidence>
<dbReference type="InterPro" id="IPR006703">
    <property type="entry name" value="G_AIG1"/>
</dbReference>
<dbReference type="AlphaFoldDB" id="A0AAV6FIN9"/>
<dbReference type="GO" id="GO:0005829">
    <property type="term" value="C:cytosol"/>
    <property type="evidence" value="ECO:0007669"/>
    <property type="project" value="UniProtKB-SubCell"/>
</dbReference>
<comment type="similarity">
    <text evidence="5">Belongs to the TRAFAC class TrmE-Era-EngA-EngB-Septin-like GTPase superfamily. AIG1/Toc34/Toc159-like paraseptin GTPase family. IAN subfamily.</text>
</comment>
<dbReference type="GO" id="GO:0005739">
    <property type="term" value="C:mitochondrion"/>
    <property type="evidence" value="ECO:0007669"/>
    <property type="project" value="UniProtKB-SubCell"/>
</dbReference>
<keyword evidence="6" id="KW-0963">Cytoplasm</keyword>
<evidence type="ECO:0000256" key="1">
    <source>
        <dbReference type="ARBA" id="ARBA00004173"/>
    </source>
</evidence>
<protein>
    <recommendedName>
        <fullName evidence="14">GTPase IMAP family member 8</fullName>
    </recommendedName>
    <alternativeName>
        <fullName evidence="15">Immune-associated nucleotide-binding protein 9</fullName>
    </alternativeName>
</protein>
<evidence type="ECO:0000256" key="3">
    <source>
        <dbReference type="ARBA" id="ARBA00004514"/>
    </source>
</evidence>
<dbReference type="GO" id="GO:0005525">
    <property type="term" value="F:GTP binding"/>
    <property type="evidence" value="ECO:0007669"/>
    <property type="project" value="UniProtKB-KW"/>
</dbReference>
<comment type="caution">
    <text evidence="18">The sequence shown here is derived from an EMBL/GenBank/DDBJ whole genome shotgun (WGS) entry which is preliminary data.</text>
</comment>
<evidence type="ECO:0000256" key="6">
    <source>
        <dbReference type="ARBA" id="ARBA00022490"/>
    </source>
</evidence>
<keyword evidence="10" id="KW-0333">Golgi apparatus</keyword>
<dbReference type="SUPFAM" id="SSF52540">
    <property type="entry name" value="P-loop containing nucleoside triphosphate hydrolases"/>
    <property type="match status" value="1"/>
</dbReference>
<dbReference type="GO" id="GO:0005794">
    <property type="term" value="C:Golgi apparatus"/>
    <property type="evidence" value="ECO:0007669"/>
    <property type="project" value="UniProtKB-SubCell"/>
</dbReference>
<name>A0AAV6FIN9_9TELE</name>
<dbReference type="PANTHER" id="PTHR10903">
    <property type="entry name" value="GTPASE, IMAP FAMILY MEMBER-RELATED"/>
    <property type="match status" value="1"/>
</dbReference>
<evidence type="ECO:0000256" key="13">
    <source>
        <dbReference type="ARBA" id="ARBA00056809"/>
    </source>
</evidence>
<evidence type="ECO:0000256" key="14">
    <source>
        <dbReference type="ARBA" id="ARBA00073539"/>
    </source>
</evidence>
<keyword evidence="19" id="KW-1185">Reference proteome</keyword>
<evidence type="ECO:0000256" key="7">
    <source>
        <dbReference type="ARBA" id="ARBA00022737"/>
    </source>
</evidence>
<keyword evidence="7" id="KW-0677">Repeat</keyword>
<keyword evidence="16" id="KW-0472">Membrane</keyword>
<evidence type="ECO:0000313" key="19">
    <source>
        <dbReference type="Proteomes" id="UP000823561"/>
    </source>
</evidence>
<accession>A0AAV6FIN9</accession>
<keyword evidence="16" id="KW-1133">Transmembrane helix</keyword>
<feature type="transmembrane region" description="Helical" evidence="16">
    <location>
        <begin position="276"/>
        <end position="295"/>
    </location>
</feature>